<keyword evidence="9 23" id="KW-0418">Kinase</keyword>
<dbReference type="GO" id="GO:0052725">
    <property type="term" value="F:inositol-1,3,4-trisphosphate 6-kinase activity"/>
    <property type="evidence" value="ECO:0007669"/>
    <property type="project" value="InterPro"/>
</dbReference>
<evidence type="ECO:0000313" key="23">
    <source>
        <dbReference type="EMBL" id="RWS21171.1"/>
    </source>
</evidence>
<protein>
    <recommendedName>
        <fullName evidence="5">Inositol-tetrakisphosphate 1-kinase</fullName>
        <ecNumber evidence="4">2.7.1.134</ecNumber>
        <ecNumber evidence="3">2.7.1.159</ecNumber>
    </recommendedName>
    <alternativeName>
        <fullName evidence="13">Inositol 1,3,4-trisphosphate 5/6-kinase</fullName>
    </alternativeName>
</protein>
<dbReference type="Gene3D" id="3.30.470.20">
    <property type="entry name" value="ATP-grasp fold, B domain"/>
    <property type="match status" value="1"/>
</dbReference>
<gene>
    <name evidence="23" type="ORF">B4U80_06075</name>
</gene>
<reference evidence="23 24" key="1">
    <citation type="journal article" date="2018" name="Gigascience">
        <title>Genomes of trombidid mites reveal novel predicted allergens and laterally-transferred genes associated with secondary metabolism.</title>
        <authorList>
            <person name="Dong X."/>
            <person name="Chaisiri K."/>
            <person name="Xia D."/>
            <person name="Armstrong S.D."/>
            <person name="Fang Y."/>
            <person name="Donnelly M.J."/>
            <person name="Kadowaki T."/>
            <person name="McGarry J.W."/>
            <person name="Darby A.C."/>
            <person name="Makepeace B.L."/>
        </authorList>
    </citation>
    <scope>NUCLEOTIDE SEQUENCE [LARGE SCALE GENOMIC DNA]</scope>
    <source>
        <strain evidence="23">UoL-UT</strain>
    </source>
</reference>
<dbReference type="STRING" id="299467.A0A443S121"/>
<feature type="compositionally biased region" description="Basic and acidic residues" evidence="21">
    <location>
        <begin position="263"/>
        <end position="278"/>
    </location>
</feature>
<dbReference type="FunFam" id="3.30.470.20:FF:000047">
    <property type="entry name" value="Inositol-tetrakisphosphate 1-kinase 4"/>
    <property type="match status" value="1"/>
</dbReference>
<dbReference type="OrthoDB" id="25308at2759"/>
<evidence type="ECO:0000256" key="13">
    <source>
        <dbReference type="ARBA" id="ARBA00031742"/>
    </source>
</evidence>
<accession>A0A443S121</accession>
<evidence type="ECO:0000256" key="9">
    <source>
        <dbReference type="ARBA" id="ARBA00022777"/>
    </source>
</evidence>
<dbReference type="GO" id="GO:0047325">
    <property type="term" value="F:inositol-3,4,5,6-tetrakisphosphate 1-kinase activity"/>
    <property type="evidence" value="ECO:0007669"/>
    <property type="project" value="UniProtKB-EC"/>
</dbReference>
<evidence type="ECO:0000256" key="5">
    <source>
        <dbReference type="ARBA" id="ARBA00014968"/>
    </source>
</evidence>
<dbReference type="GO" id="GO:0016853">
    <property type="term" value="F:isomerase activity"/>
    <property type="evidence" value="ECO:0007669"/>
    <property type="project" value="UniProtKB-KW"/>
</dbReference>
<evidence type="ECO:0000256" key="12">
    <source>
        <dbReference type="ARBA" id="ARBA00023235"/>
    </source>
</evidence>
<dbReference type="Pfam" id="PF05770">
    <property type="entry name" value="Ins134_P3_kin"/>
    <property type="match status" value="1"/>
</dbReference>
<keyword evidence="6" id="KW-0808">Transferase</keyword>
<dbReference type="InterPro" id="IPR008656">
    <property type="entry name" value="Inositol_tetrakis-P_1-kinase"/>
</dbReference>
<name>A0A443S121_9ACAR</name>
<evidence type="ECO:0000256" key="4">
    <source>
        <dbReference type="ARBA" id="ARBA00012072"/>
    </source>
</evidence>
<evidence type="ECO:0000256" key="20">
    <source>
        <dbReference type="PROSITE-ProRule" id="PRU00409"/>
    </source>
</evidence>
<evidence type="ECO:0000256" key="19">
    <source>
        <dbReference type="ARBA" id="ARBA00049058"/>
    </source>
</evidence>
<evidence type="ECO:0000256" key="16">
    <source>
        <dbReference type="ARBA" id="ARBA00033645"/>
    </source>
</evidence>
<dbReference type="PANTHER" id="PTHR14217:SF1">
    <property type="entry name" value="INOSITOL-TETRAKISPHOSPHATE 1-KINASE"/>
    <property type="match status" value="1"/>
</dbReference>
<keyword evidence="10 20" id="KW-0067">ATP-binding</keyword>
<dbReference type="GO" id="GO:0032957">
    <property type="term" value="P:inositol trisphosphate metabolic process"/>
    <property type="evidence" value="ECO:0007669"/>
    <property type="project" value="InterPro"/>
</dbReference>
<evidence type="ECO:0000256" key="10">
    <source>
        <dbReference type="ARBA" id="ARBA00022840"/>
    </source>
</evidence>
<comment type="cofactor">
    <cofactor evidence="1">
        <name>Mg(2+)</name>
        <dbReference type="ChEBI" id="CHEBI:18420"/>
    </cofactor>
</comment>
<keyword evidence="11" id="KW-0460">Magnesium</keyword>
<dbReference type="AlphaFoldDB" id="A0A443S121"/>
<proteinExistence type="inferred from homology"/>
<comment type="catalytic activity">
    <reaction evidence="17">
        <text>1D-myo-inositol 1,3,4-trisphosphate + ATP = 1D-myo-inositol 1,3,4,6-tetrakisphosphate + ADP + H(+)</text>
        <dbReference type="Rhea" id="RHEA:20940"/>
        <dbReference type="ChEBI" id="CHEBI:15378"/>
        <dbReference type="ChEBI" id="CHEBI:30616"/>
        <dbReference type="ChEBI" id="CHEBI:57660"/>
        <dbReference type="ChEBI" id="CHEBI:58414"/>
        <dbReference type="ChEBI" id="CHEBI:456216"/>
        <dbReference type="EC" id="2.7.1.159"/>
    </reaction>
    <physiologicalReaction direction="left-to-right" evidence="17">
        <dbReference type="Rhea" id="RHEA:20941"/>
    </physiologicalReaction>
    <physiologicalReaction direction="right-to-left" evidence="17">
        <dbReference type="Rhea" id="RHEA:20942"/>
    </physiologicalReaction>
</comment>
<comment type="catalytic activity">
    <reaction evidence="14">
        <text>1D-myo-inositol 1,3,4-trisphosphate + ATP = 1D-myo-inositol 1,3,4,5-tetrakisphosphate + ADP + H(+)</text>
        <dbReference type="Rhea" id="RHEA:13253"/>
        <dbReference type="ChEBI" id="CHEBI:15378"/>
        <dbReference type="ChEBI" id="CHEBI:30616"/>
        <dbReference type="ChEBI" id="CHEBI:57895"/>
        <dbReference type="ChEBI" id="CHEBI:58414"/>
        <dbReference type="ChEBI" id="CHEBI:456216"/>
        <dbReference type="EC" id="2.7.1.159"/>
    </reaction>
    <physiologicalReaction direction="left-to-right" evidence="14">
        <dbReference type="Rhea" id="RHEA:13254"/>
    </physiologicalReaction>
    <physiologicalReaction direction="right-to-left" evidence="14">
        <dbReference type="Rhea" id="RHEA:13255"/>
    </physiologicalReaction>
</comment>
<comment type="caution">
    <text evidence="23">The sequence shown here is derived from an EMBL/GenBank/DDBJ whole genome shotgun (WGS) entry which is preliminary data.</text>
</comment>
<keyword evidence="8 20" id="KW-0547">Nucleotide-binding</keyword>
<dbReference type="GO" id="GO:0005737">
    <property type="term" value="C:cytoplasm"/>
    <property type="evidence" value="ECO:0007669"/>
    <property type="project" value="TreeGrafter"/>
</dbReference>
<dbReference type="SUPFAM" id="SSF56059">
    <property type="entry name" value="Glutathione synthetase ATP-binding domain-like"/>
    <property type="match status" value="1"/>
</dbReference>
<dbReference type="GO" id="GO:0005524">
    <property type="term" value="F:ATP binding"/>
    <property type="evidence" value="ECO:0007669"/>
    <property type="project" value="UniProtKB-UniRule"/>
</dbReference>
<keyword evidence="24" id="KW-1185">Reference proteome</keyword>
<evidence type="ECO:0000313" key="24">
    <source>
        <dbReference type="Proteomes" id="UP000288716"/>
    </source>
</evidence>
<feature type="region of interest" description="Disordered" evidence="21">
    <location>
        <begin position="261"/>
        <end position="290"/>
    </location>
</feature>
<feature type="non-terminal residue" evidence="23">
    <location>
        <position position="1"/>
    </location>
</feature>
<dbReference type="PANTHER" id="PTHR14217">
    <property type="entry name" value="INOSITOL-TETRAKISPHOSPHATE 1-KINASE"/>
    <property type="match status" value="1"/>
</dbReference>
<evidence type="ECO:0000256" key="8">
    <source>
        <dbReference type="ARBA" id="ARBA00022741"/>
    </source>
</evidence>
<evidence type="ECO:0000256" key="1">
    <source>
        <dbReference type="ARBA" id="ARBA00001946"/>
    </source>
</evidence>
<evidence type="ECO:0000256" key="2">
    <source>
        <dbReference type="ARBA" id="ARBA00009601"/>
    </source>
</evidence>
<dbReference type="Proteomes" id="UP000288716">
    <property type="component" value="Unassembled WGS sequence"/>
</dbReference>
<sequence>FDPLDKVRILMDRYRQYKLVDDSALSSEIGLFTPTFVELNSKNVEENVEKLKAAGVKYPFVCKPTVAHGSTLAHHMSLIFCEDGLNDITPPCVAQTFINHNARLFKLFVIKNDYYIIERPSLKNFIAGNFPTIHFCSHDISKPKSCSSLSELDESDLQSISTTEPDKSRLDKIVEVITDKLGLSLYGIDVIIENGTGRYAIIDMNAFPGYEGVDNILELLRDMIVEEINKQNAIGQKCMKECNCEIKAKCEADAATVSSQGNEKVKDEAKKSEIHNDIDSGIETSDSCDEQKNKAICVKSMRRQHSKNCANSST</sequence>
<evidence type="ECO:0000256" key="3">
    <source>
        <dbReference type="ARBA" id="ARBA00012017"/>
    </source>
</evidence>
<comment type="catalytic activity">
    <reaction evidence="19">
        <text>1D-myo-inositol 1,3,4-trisphosphate + 1D-myo-inositol 1,3,4,5,6-pentakisphosphate = 1D-myo-inositol 3,4,5,6-tetrakisphosphate + 1D-myo-inositol 1,3,4,6-tetrakisphosphate</text>
        <dbReference type="Rhea" id="RHEA:70263"/>
        <dbReference type="ChEBI" id="CHEBI:57539"/>
        <dbReference type="ChEBI" id="CHEBI:57660"/>
        <dbReference type="ChEBI" id="CHEBI:57733"/>
        <dbReference type="ChEBI" id="CHEBI:58414"/>
    </reaction>
    <physiologicalReaction direction="left-to-right" evidence="19">
        <dbReference type="Rhea" id="RHEA:70264"/>
    </physiologicalReaction>
    <physiologicalReaction direction="right-to-left" evidence="19">
        <dbReference type="Rhea" id="RHEA:70265"/>
    </physiologicalReaction>
</comment>
<comment type="similarity">
    <text evidence="2">Belongs to the ITPK1 family.</text>
</comment>
<evidence type="ECO:0000256" key="17">
    <source>
        <dbReference type="ARBA" id="ARBA00033674"/>
    </source>
</evidence>
<evidence type="ECO:0000256" key="11">
    <source>
        <dbReference type="ARBA" id="ARBA00022842"/>
    </source>
</evidence>
<comment type="catalytic activity">
    <reaction evidence="16">
        <text>1D-myo-inositol 3,4,5,6-tetrakisphosphate + ATP = 1D-myo-inositol 1,3,4,5,6-pentakisphosphate + ADP + H(+)</text>
        <dbReference type="Rhea" id="RHEA:12452"/>
        <dbReference type="ChEBI" id="CHEBI:15378"/>
        <dbReference type="ChEBI" id="CHEBI:30616"/>
        <dbReference type="ChEBI" id="CHEBI:57539"/>
        <dbReference type="ChEBI" id="CHEBI:57733"/>
        <dbReference type="ChEBI" id="CHEBI:456216"/>
        <dbReference type="EC" id="2.7.1.134"/>
    </reaction>
    <physiologicalReaction direction="left-to-right" evidence="16">
        <dbReference type="Rhea" id="RHEA:12453"/>
    </physiologicalReaction>
    <physiologicalReaction direction="right-to-left" evidence="16">
        <dbReference type="Rhea" id="RHEA:12454"/>
    </physiologicalReaction>
</comment>
<dbReference type="EC" id="2.7.1.134" evidence="4"/>
<organism evidence="23 24">
    <name type="scientific">Leptotrombidium deliense</name>
    <dbReference type="NCBI Taxonomy" id="299467"/>
    <lineage>
        <taxon>Eukaryota</taxon>
        <taxon>Metazoa</taxon>
        <taxon>Ecdysozoa</taxon>
        <taxon>Arthropoda</taxon>
        <taxon>Chelicerata</taxon>
        <taxon>Arachnida</taxon>
        <taxon>Acari</taxon>
        <taxon>Acariformes</taxon>
        <taxon>Trombidiformes</taxon>
        <taxon>Prostigmata</taxon>
        <taxon>Anystina</taxon>
        <taxon>Parasitengona</taxon>
        <taxon>Trombiculoidea</taxon>
        <taxon>Trombiculidae</taxon>
        <taxon>Leptotrombidium</taxon>
    </lineage>
</organism>
<dbReference type="GO" id="GO:0000287">
    <property type="term" value="F:magnesium ion binding"/>
    <property type="evidence" value="ECO:0007669"/>
    <property type="project" value="InterPro"/>
</dbReference>
<keyword evidence="7" id="KW-0479">Metal-binding</keyword>
<dbReference type="EC" id="2.7.1.159" evidence="3"/>
<evidence type="ECO:0000256" key="18">
    <source>
        <dbReference type="ARBA" id="ARBA00047728"/>
    </source>
</evidence>
<keyword evidence="12" id="KW-0413">Isomerase</keyword>
<evidence type="ECO:0000256" key="6">
    <source>
        <dbReference type="ARBA" id="ARBA00022679"/>
    </source>
</evidence>
<dbReference type="EMBL" id="NCKV01013362">
    <property type="protein sequence ID" value="RWS21171.1"/>
    <property type="molecule type" value="Genomic_DNA"/>
</dbReference>
<dbReference type="VEuPathDB" id="VectorBase:LDEU010869"/>
<dbReference type="PROSITE" id="PS50975">
    <property type="entry name" value="ATP_GRASP"/>
    <property type="match status" value="1"/>
</dbReference>
<feature type="domain" description="ATP-grasp" evidence="22">
    <location>
        <begin position="23"/>
        <end position="233"/>
    </location>
</feature>
<evidence type="ECO:0000256" key="21">
    <source>
        <dbReference type="SAM" id="MobiDB-lite"/>
    </source>
</evidence>
<comment type="catalytic activity">
    <reaction evidence="18">
        <text>1D-myo-inositol 1,3,4-trisphosphate + 1D-myo-inositol 1,3,4,5,6-pentakisphosphate = 1D-myo-inositol 3,4,5,6-tetrakisphosphate + 1D-myo-inositol 1,3,4,5-tetrakisphosphate</text>
        <dbReference type="Rhea" id="RHEA:70271"/>
        <dbReference type="ChEBI" id="CHEBI:57539"/>
        <dbReference type="ChEBI" id="CHEBI:57733"/>
        <dbReference type="ChEBI" id="CHEBI:57895"/>
        <dbReference type="ChEBI" id="CHEBI:58414"/>
    </reaction>
    <physiologicalReaction direction="left-to-right" evidence="18">
        <dbReference type="Rhea" id="RHEA:70272"/>
    </physiologicalReaction>
    <physiologicalReaction direction="right-to-left" evidence="18">
        <dbReference type="Rhea" id="RHEA:70273"/>
    </physiologicalReaction>
</comment>
<dbReference type="InterPro" id="IPR011761">
    <property type="entry name" value="ATP-grasp"/>
</dbReference>
<evidence type="ECO:0000256" key="15">
    <source>
        <dbReference type="ARBA" id="ARBA00033624"/>
    </source>
</evidence>
<evidence type="ECO:0000256" key="14">
    <source>
        <dbReference type="ARBA" id="ARBA00033609"/>
    </source>
</evidence>
<evidence type="ECO:0000256" key="7">
    <source>
        <dbReference type="ARBA" id="ARBA00022723"/>
    </source>
</evidence>
<dbReference type="GO" id="GO:0052726">
    <property type="term" value="F:inositol-1,3,4-trisphosphate 5-kinase activity"/>
    <property type="evidence" value="ECO:0007669"/>
    <property type="project" value="InterPro"/>
</dbReference>
<comment type="catalytic activity">
    <reaction evidence="15">
        <text>1D-myo-inositol 3,4,6-trisphosphate + ATP = 1D-myo-inositol 1,3,4,6-tetrakisphosphate + ADP + H(+)</text>
        <dbReference type="Rhea" id="RHEA:70287"/>
        <dbReference type="ChEBI" id="CHEBI:15378"/>
        <dbReference type="ChEBI" id="CHEBI:30616"/>
        <dbReference type="ChEBI" id="CHEBI:57660"/>
        <dbReference type="ChEBI" id="CHEBI:189099"/>
        <dbReference type="ChEBI" id="CHEBI:456216"/>
    </reaction>
    <physiologicalReaction direction="left-to-right" evidence="15">
        <dbReference type="Rhea" id="RHEA:70288"/>
    </physiologicalReaction>
    <physiologicalReaction direction="right-to-left" evidence="15">
        <dbReference type="Rhea" id="RHEA:70289"/>
    </physiologicalReaction>
</comment>
<evidence type="ECO:0000259" key="22">
    <source>
        <dbReference type="PROSITE" id="PS50975"/>
    </source>
</evidence>
<dbReference type="InterPro" id="IPR040464">
    <property type="entry name" value="InsP(3)kin_ATP-grasp"/>
</dbReference>